<accession>A0A652YLZ7</accession>
<evidence type="ECO:0000313" key="1">
    <source>
        <dbReference type="EMBL" id="TYQ02901.1"/>
    </source>
</evidence>
<proteinExistence type="predicted"/>
<name>A0A652YLZ7_NOCGL</name>
<dbReference type="AlphaFoldDB" id="A0A652YLZ7"/>
<dbReference type="CDD" id="cd00090">
    <property type="entry name" value="HTH_ARSR"/>
    <property type="match status" value="1"/>
</dbReference>
<dbReference type="InterPro" id="IPR036388">
    <property type="entry name" value="WH-like_DNA-bd_sf"/>
</dbReference>
<gene>
    <name evidence="1" type="ORF">FNL38_10550</name>
</gene>
<sequence>MLEVAVIDKPAVAEASLDPVRQQILAALVNPSSAAALAPLVGLTRQKVNYHLRTLEEHGLVHLVEERKRGNMTERVMQASAASYVISPAAMSALAPDPRKFPDQLSARWLVAVAARVVREVGELIAGATAAGKPLASYAIDSDITFATASDRADFARELGEAVNGLVAKYHDGNTATGRPHRLVVALHPSLKPSTHSPESEN</sequence>
<comment type="caution">
    <text evidence="1">The sequence shown here is derived from an EMBL/GenBank/DDBJ whole genome shotgun (WGS) entry which is preliminary data.</text>
</comment>
<dbReference type="InterPro" id="IPR036390">
    <property type="entry name" value="WH_DNA-bd_sf"/>
</dbReference>
<dbReference type="EMBL" id="VNIQ01000005">
    <property type="protein sequence ID" value="TYQ02901.1"/>
    <property type="molecule type" value="Genomic_DNA"/>
</dbReference>
<organism evidence="1">
    <name type="scientific">Nocardia globerula</name>
    <dbReference type="NCBI Taxonomy" id="1818"/>
    <lineage>
        <taxon>Bacteria</taxon>
        <taxon>Bacillati</taxon>
        <taxon>Actinomycetota</taxon>
        <taxon>Actinomycetes</taxon>
        <taxon>Mycobacteriales</taxon>
        <taxon>Nocardiaceae</taxon>
        <taxon>Nocardia</taxon>
    </lineage>
</organism>
<dbReference type="Gene3D" id="1.10.10.10">
    <property type="entry name" value="Winged helix-like DNA-binding domain superfamily/Winged helix DNA-binding domain"/>
    <property type="match status" value="1"/>
</dbReference>
<dbReference type="InterPro" id="IPR011991">
    <property type="entry name" value="ArsR-like_HTH"/>
</dbReference>
<reference evidence="1" key="1">
    <citation type="submission" date="2019-07" db="EMBL/GenBank/DDBJ databases">
        <title>Genomic Encyclopedia of Type Strains, Phase IV (KMG-IV): sequencing the most valuable type-strain genomes for metagenomic binning, comparative biology and taxonomic classification.</title>
        <authorList>
            <person name="Goeker M."/>
        </authorList>
    </citation>
    <scope>NUCLEOTIDE SEQUENCE</scope>
    <source>
        <strain evidence="1">DSM 44596</strain>
    </source>
</reference>
<protein>
    <submittedName>
        <fullName evidence="1">ArsR family transcriptional regulator</fullName>
    </submittedName>
</protein>
<dbReference type="SUPFAM" id="SSF46785">
    <property type="entry name" value="Winged helix' DNA-binding domain"/>
    <property type="match status" value="1"/>
</dbReference>
<dbReference type="Pfam" id="PF12840">
    <property type="entry name" value="HTH_20"/>
    <property type="match status" value="1"/>
</dbReference>